<proteinExistence type="predicted"/>
<accession>A0A0H5Q015</accession>
<geneLocation type="plasmid" evidence="1">
    <name>pRGRH0582</name>
</geneLocation>
<dbReference type="AlphaFoldDB" id="A0A0H5Q015"/>
<name>A0A0H5Q015_9ZZZZ</name>
<keyword evidence="1" id="KW-0614">Plasmid</keyword>
<organism evidence="1">
    <name type="scientific">uncultured prokaryote</name>
    <dbReference type="NCBI Taxonomy" id="198431"/>
    <lineage>
        <taxon>unclassified sequences</taxon>
        <taxon>environmental samples</taxon>
    </lineage>
</organism>
<sequence>MENQIIKCSLTSGKSKKGYDYNAIKLVITCDDDITIQKMLFLDKLEAQLIKKALKHGNSNN</sequence>
<reference evidence="1" key="2">
    <citation type="submission" date="2015-07" db="EMBL/GenBank/DDBJ databases">
        <title>Plasmids, circular viruses and viroids from rat gut.</title>
        <authorList>
            <person name="Jorgensen T.J."/>
            <person name="Hansen M.A."/>
            <person name="Xu Z."/>
            <person name="Tabak M.A."/>
            <person name="Sorensen S.J."/>
            <person name="Hansen L.H."/>
        </authorList>
    </citation>
    <scope>NUCLEOTIDE SEQUENCE</scope>
    <source>
        <plasmid evidence="1">pRGRH0582</plasmid>
    </source>
</reference>
<protein>
    <submittedName>
        <fullName evidence="1">Uncharacterized protein</fullName>
    </submittedName>
</protein>
<reference evidence="1" key="1">
    <citation type="submission" date="2015-06" db="EMBL/GenBank/DDBJ databases">
        <authorList>
            <person name="Joergensen T."/>
        </authorList>
    </citation>
    <scope>NUCLEOTIDE SEQUENCE</scope>
    <source>
        <plasmid evidence="1">pRGRH0582</plasmid>
    </source>
</reference>
<evidence type="ECO:0000313" key="1">
    <source>
        <dbReference type="EMBL" id="CRY95291.1"/>
    </source>
</evidence>
<dbReference type="EMBL" id="LN853213">
    <property type="protein sequence ID" value="CRY95291.1"/>
    <property type="molecule type" value="Genomic_DNA"/>
</dbReference>